<reference evidence="5" key="1">
    <citation type="journal article" date="2019" name="Int. J. Syst. Evol. Microbiol.">
        <title>The Global Catalogue of Microorganisms (GCM) 10K type strain sequencing project: providing services to taxonomists for standard genome sequencing and annotation.</title>
        <authorList>
            <consortium name="The Broad Institute Genomics Platform"/>
            <consortium name="The Broad Institute Genome Sequencing Center for Infectious Disease"/>
            <person name="Wu L."/>
            <person name="Ma J."/>
        </authorList>
    </citation>
    <scope>NUCLEOTIDE SEQUENCE [LARGE SCALE GENOMIC DNA]</scope>
    <source>
        <strain evidence="5">CCUG 43117</strain>
    </source>
</reference>
<evidence type="ECO:0000313" key="4">
    <source>
        <dbReference type="EMBL" id="MFC5509180.1"/>
    </source>
</evidence>
<dbReference type="InterPro" id="IPR003786">
    <property type="entry name" value="FdhD"/>
</dbReference>
<dbReference type="HAMAP" id="MF_00187">
    <property type="entry name" value="FdhD"/>
    <property type="match status" value="1"/>
</dbReference>
<dbReference type="SUPFAM" id="SSF53927">
    <property type="entry name" value="Cytidine deaminase-like"/>
    <property type="match status" value="1"/>
</dbReference>
<dbReference type="RefSeq" id="WP_082737650.1">
    <property type="nucleotide sequence ID" value="NZ_JBHSLU010000148.1"/>
</dbReference>
<proteinExistence type="inferred from homology"/>
<accession>A0ABW0P950</accession>
<comment type="caution">
    <text evidence="3">Lacks conserved residue(s) required for the propagation of feature annotation.</text>
</comment>
<dbReference type="PANTHER" id="PTHR30592:SF1">
    <property type="entry name" value="SULFUR CARRIER PROTEIN FDHD"/>
    <property type="match status" value="1"/>
</dbReference>
<dbReference type="Gene3D" id="3.10.20.10">
    <property type="match status" value="1"/>
</dbReference>
<comment type="similarity">
    <text evidence="3">Belongs to the FdhD family.</text>
</comment>
<comment type="subcellular location">
    <subcellularLocation>
        <location evidence="3">Cytoplasm</location>
    </subcellularLocation>
</comment>
<keyword evidence="2 3" id="KW-0501">Molybdenum cofactor biosynthesis</keyword>
<evidence type="ECO:0000256" key="3">
    <source>
        <dbReference type="HAMAP-Rule" id="MF_00187"/>
    </source>
</evidence>
<keyword evidence="1 3" id="KW-0963">Cytoplasm</keyword>
<protein>
    <recommendedName>
        <fullName evidence="3">Sulfur carrier protein FdhD</fullName>
    </recommendedName>
</protein>
<organism evidence="4 5">
    <name type="scientific">Bosea massiliensis</name>
    <dbReference type="NCBI Taxonomy" id="151419"/>
    <lineage>
        <taxon>Bacteria</taxon>
        <taxon>Pseudomonadati</taxon>
        <taxon>Pseudomonadota</taxon>
        <taxon>Alphaproteobacteria</taxon>
        <taxon>Hyphomicrobiales</taxon>
        <taxon>Boseaceae</taxon>
        <taxon>Bosea</taxon>
    </lineage>
</organism>
<keyword evidence="5" id="KW-1185">Reference proteome</keyword>
<dbReference type="PIRSF" id="PIRSF015626">
    <property type="entry name" value="FdhD"/>
    <property type="match status" value="1"/>
</dbReference>
<comment type="caution">
    <text evidence="4">The sequence shown here is derived from an EMBL/GenBank/DDBJ whole genome shotgun (WGS) entry which is preliminary data.</text>
</comment>
<dbReference type="NCBIfam" id="TIGR00129">
    <property type="entry name" value="fdhD_narQ"/>
    <property type="match status" value="1"/>
</dbReference>
<dbReference type="EMBL" id="JBHSLU010000148">
    <property type="protein sequence ID" value="MFC5509180.1"/>
    <property type="molecule type" value="Genomic_DNA"/>
</dbReference>
<feature type="active site" description="Cysteine persulfide intermediate" evidence="3">
    <location>
        <position position="122"/>
    </location>
</feature>
<comment type="function">
    <text evidence="3">Required for formate dehydrogenase (FDH) activity. Acts as a sulfur carrier protein that transfers sulfur from IscS to the molybdenum cofactor prior to its insertion into FDH.</text>
</comment>
<name>A0ABW0P950_9HYPH</name>
<dbReference type="InterPro" id="IPR016193">
    <property type="entry name" value="Cytidine_deaminase-like"/>
</dbReference>
<evidence type="ECO:0000256" key="1">
    <source>
        <dbReference type="ARBA" id="ARBA00022490"/>
    </source>
</evidence>
<dbReference type="Pfam" id="PF02634">
    <property type="entry name" value="FdhD-NarQ"/>
    <property type="match status" value="1"/>
</dbReference>
<sequence>MSTLLPLATQAGSTACRPVASTRWRYEAETCVARDTEIAVEWPVNIRYGSVPYAVMMATPLDLEDFVTGFSLTEGIIADASEIRAIRISDEPEAISVDVELAPGRFRQHLGRQRRLTGRTSCGVCGVEDASQLPRAERRSATRTPVAAEAVARAVGDLRAHQPLYARTRAVHGAAWCDREGRILMAREDVGRHNALDKLIGAVLRAGEAATGGFVVVTSRASYEMVEKTAMLGAAALVSVSAPTSLAVSRARAAGLMLVSVAREDGCEVFSGELTR</sequence>
<evidence type="ECO:0000256" key="2">
    <source>
        <dbReference type="ARBA" id="ARBA00023150"/>
    </source>
</evidence>
<dbReference type="PANTHER" id="PTHR30592">
    <property type="entry name" value="FORMATE DEHYDROGENASE"/>
    <property type="match status" value="1"/>
</dbReference>
<evidence type="ECO:0000313" key="5">
    <source>
        <dbReference type="Proteomes" id="UP001596060"/>
    </source>
</evidence>
<dbReference type="Proteomes" id="UP001596060">
    <property type="component" value="Unassembled WGS sequence"/>
</dbReference>
<dbReference type="Gene3D" id="3.40.140.10">
    <property type="entry name" value="Cytidine Deaminase, domain 2"/>
    <property type="match status" value="1"/>
</dbReference>
<gene>
    <name evidence="3 4" type="primary">fdhD</name>
    <name evidence="4" type="ORF">ACFPN9_28535</name>
</gene>